<keyword evidence="1" id="KW-0472">Membrane</keyword>
<accession>A0ABV6P8K1</accession>
<keyword evidence="1" id="KW-1133">Transmembrane helix</keyword>
<evidence type="ECO:0000256" key="1">
    <source>
        <dbReference type="SAM" id="Phobius"/>
    </source>
</evidence>
<feature type="transmembrane region" description="Helical" evidence="1">
    <location>
        <begin position="64"/>
        <end position="85"/>
    </location>
</feature>
<gene>
    <name evidence="2" type="ORF">ACFFFR_03245</name>
</gene>
<reference evidence="2 3" key="1">
    <citation type="submission" date="2024-09" db="EMBL/GenBank/DDBJ databases">
        <authorList>
            <person name="Sun Q."/>
            <person name="Mori K."/>
        </authorList>
    </citation>
    <scope>NUCLEOTIDE SEQUENCE [LARGE SCALE GENOMIC DNA]</scope>
    <source>
        <strain evidence="2 3">NCAIM B.02604</strain>
    </source>
</reference>
<protein>
    <submittedName>
        <fullName evidence="2">Uncharacterized protein</fullName>
    </submittedName>
</protein>
<feature type="transmembrane region" description="Helical" evidence="1">
    <location>
        <begin position="182"/>
        <end position="201"/>
    </location>
</feature>
<dbReference type="EMBL" id="JBHLUB010000003">
    <property type="protein sequence ID" value="MFC0581408.1"/>
    <property type="molecule type" value="Genomic_DNA"/>
</dbReference>
<feature type="transmembrane region" description="Helical" evidence="1">
    <location>
        <begin position="367"/>
        <end position="392"/>
    </location>
</feature>
<feature type="transmembrane region" description="Helical" evidence="1">
    <location>
        <begin position="286"/>
        <end position="314"/>
    </location>
</feature>
<feature type="transmembrane region" description="Helical" evidence="1">
    <location>
        <begin position="106"/>
        <end position="128"/>
    </location>
</feature>
<dbReference type="NCBIfam" id="NF047644">
    <property type="entry name" value="TsoY_fam"/>
    <property type="match status" value="1"/>
</dbReference>
<evidence type="ECO:0000313" key="3">
    <source>
        <dbReference type="Proteomes" id="UP001589862"/>
    </source>
</evidence>
<feature type="transmembrane region" description="Helical" evidence="1">
    <location>
        <begin position="207"/>
        <end position="231"/>
    </location>
</feature>
<sequence length="410" mass="44434">MIKNLGEKYSPLYFLASLGFGGMGVFFFMYFMFLTPHPDTAMPTFNSISTAFASGSTGMQTTIVIAYIGMIAMIATHFALLAWNFREFNIWKKTPAYDKLRNSNAAVTLLAIPLTLGMSVNGLFVLSATLIPNLWNVIEYAFPFALLAFTLIGLLAVKYLWDHLSRVFSGKFSFEANGGLNQILAAFAFAMVAVGFAASAAMSEQTWTILAGMIGSILFAITAVLLWLMFFTMGVYSMLKHGLAVANSATLWLTVPILTLLGIMVVRDSHGVQTFQSLAGNPAPAGPGATMGLMIFLTVAILMQVVFLVMGHLAMRKNGFYKEFVFSRNQQSPNAFTLVCPGVAFGVLGFFWIHAGLVNNGIIERYSAGYFVLVAIMIAVQVATLALMAVLVKNQLRPALATEKSAVVSA</sequence>
<keyword evidence="1" id="KW-0812">Transmembrane</keyword>
<comment type="caution">
    <text evidence="2">The sequence shown here is derived from an EMBL/GenBank/DDBJ whole genome shotgun (WGS) entry which is preliminary data.</text>
</comment>
<feature type="transmembrane region" description="Helical" evidence="1">
    <location>
        <begin position="12"/>
        <end position="33"/>
    </location>
</feature>
<feature type="transmembrane region" description="Helical" evidence="1">
    <location>
        <begin position="243"/>
        <end position="266"/>
    </location>
</feature>
<dbReference type="InterPro" id="IPR059133">
    <property type="entry name" value="TsoY-like"/>
</dbReference>
<organism evidence="2 3">
    <name type="scientific">Micrococcoides hystricis</name>
    <dbReference type="NCBI Taxonomy" id="1572761"/>
    <lineage>
        <taxon>Bacteria</taxon>
        <taxon>Bacillati</taxon>
        <taxon>Actinomycetota</taxon>
        <taxon>Actinomycetes</taxon>
        <taxon>Micrococcales</taxon>
        <taxon>Micrococcaceae</taxon>
        <taxon>Micrococcoides</taxon>
    </lineage>
</organism>
<keyword evidence="3" id="KW-1185">Reference proteome</keyword>
<proteinExistence type="predicted"/>
<feature type="transmembrane region" description="Helical" evidence="1">
    <location>
        <begin position="140"/>
        <end position="161"/>
    </location>
</feature>
<name>A0ABV6P8K1_9MICC</name>
<dbReference type="RefSeq" id="WP_377458090.1">
    <property type="nucleotide sequence ID" value="NZ_JBHLUB010000003.1"/>
</dbReference>
<evidence type="ECO:0000313" key="2">
    <source>
        <dbReference type="EMBL" id="MFC0581408.1"/>
    </source>
</evidence>
<dbReference type="Proteomes" id="UP001589862">
    <property type="component" value="Unassembled WGS sequence"/>
</dbReference>
<feature type="transmembrane region" description="Helical" evidence="1">
    <location>
        <begin position="335"/>
        <end position="355"/>
    </location>
</feature>